<dbReference type="NCBIfam" id="TIGR01727">
    <property type="entry name" value="oligo_HPY"/>
    <property type="match status" value="1"/>
</dbReference>
<feature type="non-terminal residue" evidence="10">
    <location>
        <position position="1"/>
    </location>
</feature>
<sequence length="259" mass="28525">RSRSCADKANEVYLSEMRQGQSHRLARANLQRQRTAHRLANFYLNVWGIRGVAKRALQEELYWRSVRLLEGVGIGNPVQVARGYPHELSGGMLQRVMIAMALSSEPDILLADEPTTALDVTIQAQILELMRDLKARVGTAIVLITHDLAVIAEVADRVCVMYAGHIVETASVKEIFHRPLHPYTQGLLSSIPRLDQPDKQLTSIPGSVPNLITPPSGCRFHPRCPHAMPICQGETPPTTVEGDGHTVACYLYAGPVAVE</sequence>
<keyword evidence="4" id="KW-0997">Cell inner membrane</keyword>
<evidence type="ECO:0000256" key="6">
    <source>
        <dbReference type="ARBA" id="ARBA00022840"/>
    </source>
</evidence>
<dbReference type="GO" id="GO:0016887">
    <property type="term" value="F:ATP hydrolysis activity"/>
    <property type="evidence" value="ECO:0007669"/>
    <property type="project" value="InterPro"/>
</dbReference>
<evidence type="ECO:0000259" key="9">
    <source>
        <dbReference type="PROSITE" id="PS50893"/>
    </source>
</evidence>
<dbReference type="InterPro" id="IPR017871">
    <property type="entry name" value="ABC_transporter-like_CS"/>
</dbReference>
<evidence type="ECO:0000256" key="4">
    <source>
        <dbReference type="ARBA" id="ARBA00022519"/>
    </source>
</evidence>
<evidence type="ECO:0000256" key="3">
    <source>
        <dbReference type="ARBA" id="ARBA00022475"/>
    </source>
</evidence>
<feature type="domain" description="ABC transporter" evidence="9">
    <location>
        <begin position="7"/>
        <end position="188"/>
    </location>
</feature>
<evidence type="ECO:0000256" key="7">
    <source>
        <dbReference type="ARBA" id="ARBA00022967"/>
    </source>
</evidence>
<dbReference type="GO" id="GO:0016020">
    <property type="term" value="C:membrane"/>
    <property type="evidence" value="ECO:0007669"/>
    <property type="project" value="UniProtKB-SubCell"/>
</dbReference>
<keyword evidence="7" id="KW-1278">Translocase</keyword>
<dbReference type="AlphaFoldDB" id="T1BIW9"/>
<dbReference type="Pfam" id="PF08352">
    <property type="entry name" value="oligo_HPY"/>
    <property type="match status" value="1"/>
</dbReference>
<dbReference type="PANTHER" id="PTHR43297:SF14">
    <property type="entry name" value="ATPASE AAA-TYPE CORE DOMAIN-CONTAINING PROTEIN"/>
    <property type="match status" value="1"/>
</dbReference>
<dbReference type="Gene3D" id="3.40.50.300">
    <property type="entry name" value="P-loop containing nucleotide triphosphate hydrolases"/>
    <property type="match status" value="1"/>
</dbReference>
<dbReference type="GO" id="GO:0015833">
    <property type="term" value="P:peptide transport"/>
    <property type="evidence" value="ECO:0007669"/>
    <property type="project" value="InterPro"/>
</dbReference>
<dbReference type="InterPro" id="IPR027417">
    <property type="entry name" value="P-loop_NTPase"/>
</dbReference>
<dbReference type="InterPro" id="IPR013563">
    <property type="entry name" value="Oligopep_ABC_C"/>
</dbReference>
<proteinExistence type="predicted"/>
<accession>T1BIW9</accession>
<keyword evidence="2" id="KW-0813">Transport</keyword>
<dbReference type="Pfam" id="PF00005">
    <property type="entry name" value="ABC_tran"/>
    <property type="match status" value="1"/>
</dbReference>
<comment type="caution">
    <text evidence="10">The sequence shown here is derived from an EMBL/GenBank/DDBJ whole genome shotgun (WGS) entry which is preliminary data.</text>
</comment>
<dbReference type="EMBL" id="AUZY01002141">
    <property type="protein sequence ID" value="EQD72936.1"/>
    <property type="molecule type" value="Genomic_DNA"/>
</dbReference>
<gene>
    <name evidence="10" type="ORF">B1B_03483</name>
</gene>
<evidence type="ECO:0000256" key="2">
    <source>
        <dbReference type="ARBA" id="ARBA00022448"/>
    </source>
</evidence>
<dbReference type="InterPro" id="IPR050388">
    <property type="entry name" value="ABC_Ni/Peptide_Import"/>
</dbReference>
<dbReference type="PROSITE" id="PS00211">
    <property type="entry name" value="ABC_TRANSPORTER_1"/>
    <property type="match status" value="1"/>
</dbReference>
<evidence type="ECO:0000313" key="10">
    <source>
        <dbReference type="EMBL" id="EQD72936.1"/>
    </source>
</evidence>
<keyword evidence="6" id="KW-0067">ATP-binding</keyword>
<organism evidence="10">
    <name type="scientific">mine drainage metagenome</name>
    <dbReference type="NCBI Taxonomy" id="410659"/>
    <lineage>
        <taxon>unclassified sequences</taxon>
        <taxon>metagenomes</taxon>
        <taxon>ecological metagenomes</taxon>
    </lineage>
</organism>
<evidence type="ECO:0000256" key="1">
    <source>
        <dbReference type="ARBA" id="ARBA00004370"/>
    </source>
</evidence>
<comment type="subcellular location">
    <subcellularLocation>
        <location evidence="1">Membrane</location>
    </subcellularLocation>
</comment>
<dbReference type="PANTHER" id="PTHR43297">
    <property type="entry name" value="OLIGOPEPTIDE TRANSPORT ATP-BINDING PROTEIN APPD"/>
    <property type="match status" value="1"/>
</dbReference>
<reference evidence="10" key="1">
    <citation type="submission" date="2013-08" db="EMBL/GenBank/DDBJ databases">
        <authorList>
            <person name="Mendez C."/>
            <person name="Richter M."/>
            <person name="Ferrer M."/>
            <person name="Sanchez J."/>
        </authorList>
    </citation>
    <scope>NUCLEOTIDE SEQUENCE</scope>
</reference>
<dbReference type="PROSITE" id="PS50893">
    <property type="entry name" value="ABC_TRANSPORTER_2"/>
    <property type="match status" value="1"/>
</dbReference>
<dbReference type="InterPro" id="IPR003439">
    <property type="entry name" value="ABC_transporter-like_ATP-bd"/>
</dbReference>
<reference evidence="10" key="2">
    <citation type="journal article" date="2014" name="ISME J.">
        <title>Microbial stratification in low pH oxic and suboxic macroscopic growths along an acid mine drainage.</title>
        <authorList>
            <person name="Mendez-Garcia C."/>
            <person name="Mesa V."/>
            <person name="Sprenger R.R."/>
            <person name="Richter M."/>
            <person name="Diez M.S."/>
            <person name="Solano J."/>
            <person name="Bargiela R."/>
            <person name="Golyshina O.V."/>
            <person name="Manteca A."/>
            <person name="Ramos J.L."/>
            <person name="Gallego J.R."/>
            <person name="Llorente I."/>
            <person name="Martins Dos Santos V.A."/>
            <person name="Jensen O.N."/>
            <person name="Pelaez A.I."/>
            <person name="Sanchez J."/>
            <person name="Ferrer M."/>
        </authorList>
    </citation>
    <scope>NUCLEOTIDE SEQUENCE</scope>
</reference>
<evidence type="ECO:0000256" key="8">
    <source>
        <dbReference type="ARBA" id="ARBA00023136"/>
    </source>
</evidence>
<dbReference type="SUPFAM" id="SSF52540">
    <property type="entry name" value="P-loop containing nucleoside triphosphate hydrolases"/>
    <property type="match status" value="1"/>
</dbReference>
<keyword evidence="5" id="KW-0547">Nucleotide-binding</keyword>
<keyword evidence="3" id="KW-1003">Cell membrane</keyword>
<evidence type="ECO:0000256" key="5">
    <source>
        <dbReference type="ARBA" id="ARBA00022741"/>
    </source>
</evidence>
<dbReference type="GO" id="GO:0005524">
    <property type="term" value="F:ATP binding"/>
    <property type="evidence" value="ECO:0007669"/>
    <property type="project" value="UniProtKB-KW"/>
</dbReference>
<protein>
    <submittedName>
        <fullName evidence="10">Oligopeptide/dipeptide ABC transporter, ATPase subunit</fullName>
    </submittedName>
</protein>
<name>T1BIW9_9ZZZZ</name>
<keyword evidence="8" id="KW-0472">Membrane</keyword>